<feature type="region of interest" description="Disordered" evidence="1">
    <location>
        <begin position="312"/>
        <end position="353"/>
    </location>
</feature>
<proteinExistence type="predicted"/>
<dbReference type="RefSeq" id="NP_982792.1">
    <property type="nucleotide sequence ID" value="NM_208145.1"/>
</dbReference>
<dbReference type="GeneID" id="4618872"/>
<dbReference type="OrthoDB" id="4067010at2759"/>
<reference evidence="4" key="2">
    <citation type="journal article" date="2013" name="G3 (Bethesda)">
        <title>Genomes of Ashbya fungi isolated from insects reveal four mating-type loci, numerous translocations, lack of transposons, and distinct gene duplications.</title>
        <authorList>
            <person name="Dietrich F.S."/>
            <person name="Voegeli S."/>
            <person name="Kuo S."/>
            <person name="Philippsen P."/>
        </authorList>
    </citation>
    <scope>GENOME REANNOTATION</scope>
    <source>
        <strain evidence="4">ATCC 10895 / CBS 109.51 / FGSC 9923 / NRRL Y-1056</strain>
    </source>
</reference>
<dbReference type="Pfam" id="PF18233">
    <property type="entry name" value="Cdc13_OB4_dimer"/>
    <property type="match status" value="1"/>
</dbReference>
<protein>
    <submittedName>
        <fullName evidence="3">ABL155Cp</fullName>
    </submittedName>
</protein>
<dbReference type="KEGG" id="ago:AGOS_ABL155C"/>
<dbReference type="InParanoid" id="Q75E25"/>
<dbReference type="InterPro" id="IPR041028">
    <property type="entry name" value="Cdc13_OB4_dimer"/>
</dbReference>
<dbReference type="Proteomes" id="UP000000591">
    <property type="component" value="Chromosome II"/>
</dbReference>
<evidence type="ECO:0000313" key="4">
    <source>
        <dbReference type="Proteomes" id="UP000000591"/>
    </source>
</evidence>
<dbReference type="Gene3D" id="2.40.50.140">
    <property type="entry name" value="Nucleic acid-binding proteins"/>
    <property type="match status" value="1"/>
</dbReference>
<dbReference type="InterPro" id="IPR011564">
    <property type="entry name" value="Telomer_end-bd_POT1/Cdc13"/>
</dbReference>
<dbReference type="GO" id="GO:0003677">
    <property type="term" value="F:DNA binding"/>
    <property type="evidence" value="ECO:0007669"/>
    <property type="project" value="InterPro"/>
</dbReference>
<name>Q75E25_EREGS</name>
<dbReference type="HOGENOM" id="CLU_011303_0_0_1"/>
<dbReference type="GO" id="GO:0000781">
    <property type="term" value="C:chromosome, telomeric region"/>
    <property type="evidence" value="ECO:0007669"/>
    <property type="project" value="InterPro"/>
</dbReference>
<sequence>MQGEYQYISRPAELLRFFSSDDIVAQKVEFVAVLTRIVFTPSTSCVLMLQNFEHGRDDRIPYVVKLPCRTWEQSQLVAIVLKLLMHGFGLDTEKVGDESGFDLADIHIKHLCFARCRGKFITNDKNGSILLDEILGIDIDKELRNEAAGSQRLSNEDWGVVNKITDNLIRLDRDSSHRFNFNNLAHSTRQFIDYLKYRTERLTQVDLRMNPMFGANQLLCMKESQDDFNSQQDDPYFNSAEQLHTGFSLPNPLEETAAVSSGYPQGVVTEPKADSPSVELPSTEHGRSYTRDERPVLSMQPISRIMQLTNSSKRKQMPHSPLSTHSAPCDGTNKRPTLPLVPDDATGKRKRTSTTAGVVETALTIDTLENSEEGKLVSTTGFIAGLYPNVYEECVPRGSSFILYFPLTTADTCEVQDPAKNCIEIYSSDIDYVLQQYDIDHNMDRKEALILLNSRLDKLEVRLSITKAKLFFSDSTYSFCWELKALQVNAETLTQFTSIKMPNPLPERGNALSIDQLSATTSSATIFAMLICARVDPGSKVHHFSFTDFTENLLISCKLDPYLNDYCNRLKATECIYVKSYPEYIHNLDAYTLRHYNRRLVDCHNGRDTNLTNFGMVFRLKLDVKSYQQRINGIIREAVLITGDTRFTGDEERLLEAFYNRAFQRIENKCFFHNYKRYKVCFPINSLGERNSRLPVPSLLAHTLTLPAECVCARIPAANSDVASHSIKVFSSIAELQSNPLSSEGVLYLLKGKILSTVVDSSKATIYITNDAKLQEEVSVRGFLRLQILGEANVSYFCGADEASTDVLQALNLRAFKFYLLPGEVQISPSKTARVWCPVECSIEELNSQLQLSDNLVKLEQHTCNN</sequence>
<dbReference type="Gene3D" id="2.40.50.800">
    <property type="match status" value="1"/>
</dbReference>
<dbReference type="InterPro" id="IPR012340">
    <property type="entry name" value="NA-bd_OB-fold"/>
</dbReference>
<dbReference type="InterPro" id="IPR031749">
    <property type="entry name" value="Cdc13_N"/>
</dbReference>
<dbReference type="EMBL" id="AE016815">
    <property type="protein sequence ID" value="AAS50616.1"/>
    <property type="molecule type" value="Genomic_DNA"/>
</dbReference>
<dbReference type="FunCoup" id="Q75E25">
    <property type="interactions" value="80"/>
</dbReference>
<keyword evidence="4" id="KW-1185">Reference proteome</keyword>
<evidence type="ECO:0000256" key="1">
    <source>
        <dbReference type="SAM" id="MobiDB-lite"/>
    </source>
</evidence>
<dbReference type="Gene3D" id="2.40.50.810">
    <property type="match status" value="1"/>
</dbReference>
<dbReference type="Pfam" id="PF02765">
    <property type="entry name" value="POT1"/>
    <property type="match status" value="1"/>
</dbReference>
<evidence type="ECO:0000259" key="2">
    <source>
        <dbReference type="SMART" id="SM00976"/>
    </source>
</evidence>
<dbReference type="eggNOG" id="ENOG502QU50">
    <property type="taxonomic scope" value="Eukaryota"/>
</dbReference>
<organism evidence="3 4">
    <name type="scientific">Eremothecium gossypii (strain ATCC 10895 / CBS 109.51 / FGSC 9923 / NRRL Y-1056)</name>
    <name type="common">Yeast</name>
    <name type="synonym">Ashbya gossypii</name>
    <dbReference type="NCBI Taxonomy" id="284811"/>
    <lineage>
        <taxon>Eukaryota</taxon>
        <taxon>Fungi</taxon>
        <taxon>Dikarya</taxon>
        <taxon>Ascomycota</taxon>
        <taxon>Saccharomycotina</taxon>
        <taxon>Saccharomycetes</taxon>
        <taxon>Saccharomycetales</taxon>
        <taxon>Saccharomycetaceae</taxon>
        <taxon>Eremothecium</taxon>
    </lineage>
</organism>
<dbReference type="STRING" id="284811.Q75E25"/>
<feature type="region of interest" description="Disordered" evidence="1">
    <location>
        <begin position="256"/>
        <end position="294"/>
    </location>
</feature>
<evidence type="ECO:0000313" key="3">
    <source>
        <dbReference type="EMBL" id="AAS50616.1"/>
    </source>
</evidence>
<dbReference type="SMART" id="SM00976">
    <property type="entry name" value="Telo_bind"/>
    <property type="match status" value="1"/>
</dbReference>
<gene>
    <name evidence="3" type="ORF">AGOS_ABL155C</name>
</gene>
<feature type="compositionally biased region" description="Basic and acidic residues" evidence="1">
    <location>
        <begin position="282"/>
        <end position="294"/>
    </location>
</feature>
<feature type="domain" description="Telomeric single stranded DNA binding POT1/Cdc13" evidence="2">
    <location>
        <begin position="511"/>
        <end position="663"/>
    </location>
</feature>
<dbReference type="OMA" id="ECTFREL"/>
<reference evidence="3 4" key="1">
    <citation type="journal article" date="2004" name="Science">
        <title>The Ashbya gossypii genome as a tool for mapping the ancient Saccharomyces cerevisiae genome.</title>
        <authorList>
            <person name="Dietrich F.S."/>
            <person name="Voegeli S."/>
            <person name="Brachat S."/>
            <person name="Lerch A."/>
            <person name="Gates K."/>
            <person name="Steiner S."/>
            <person name="Mohr C."/>
            <person name="Pohlmann R."/>
            <person name="Luedi P."/>
            <person name="Choi S."/>
            <person name="Wing R.A."/>
            <person name="Flavier A."/>
            <person name="Gaffney T.D."/>
            <person name="Philippsen P."/>
        </authorList>
    </citation>
    <scope>NUCLEOTIDE SEQUENCE [LARGE SCALE GENOMIC DNA]</scope>
    <source>
        <strain evidence="4">ATCC 10895 / CBS 109.51 / FGSC 9923 / NRRL Y-1056</strain>
    </source>
</reference>
<accession>Q75E25</accession>
<dbReference type="AlphaFoldDB" id="Q75E25"/>
<dbReference type="SUPFAM" id="SSF50249">
    <property type="entry name" value="Nucleic acid-binding proteins"/>
    <property type="match status" value="1"/>
</dbReference>
<dbReference type="GO" id="GO:0000723">
    <property type="term" value="P:telomere maintenance"/>
    <property type="evidence" value="ECO:0007669"/>
    <property type="project" value="InterPro"/>
</dbReference>
<dbReference type="Pfam" id="PF16853">
    <property type="entry name" value="CDC13_N"/>
    <property type="match status" value="1"/>
</dbReference>